<organism evidence="2 3">
    <name type="scientific">Metasolibacillus meyeri</name>
    <dbReference type="NCBI Taxonomy" id="1071052"/>
    <lineage>
        <taxon>Bacteria</taxon>
        <taxon>Bacillati</taxon>
        <taxon>Bacillota</taxon>
        <taxon>Bacilli</taxon>
        <taxon>Bacillales</taxon>
        <taxon>Caryophanaceae</taxon>
        <taxon>Metasolibacillus</taxon>
    </lineage>
</organism>
<dbReference type="AlphaFoldDB" id="A0AAW9NG36"/>
<accession>A0AAW9NG36</accession>
<keyword evidence="1" id="KW-0472">Membrane</keyword>
<feature type="transmembrane region" description="Helical" evidence="1">
    <location>
        <begin position="12"/>
        <end position="30"/>
    </location>
</feature>
<feature type="transmembrane region" description="Helical" evidence="1">
    <location>
        <begin position="60"/>
        <end position="79"/>
    </location>
</feature>
<evidence type="ECO:0000313" key="3">
    <source>
        <dbReference type="Proteomes" id="UP001344888"/>
    </source>
</evidence>
<feature type="transmembrane region" description="Helical" evidence="1">
    <location>
        <begin position="36"/>
        <end position="53"/>
    </location>
</feature>
<keyword evidence="1" id="KW-0812">Transmembrane</keyword>
<reference evidence="2 3" key="1">
    <citation type="submission" date="2023-03" db="EMBL/GenBank/DDBJ databases">
        <title>Bacillus Genome Sequencing.</title>
        <authorList>
            <person name="Dunlap C."/>
        </authorList>
    </citation>
    <scope>NUCLEOTIDE SEQUENCE [LARGE SCALE GENOMIC DNA]</scope>
    <source>
        <strain evidence="2 3">B-59205</strain>
    </source>
</reference>
<name>A0AAW9NG36_9BACL</name>
<protein>
    <submittedName>
        <fullName evidence="2">Uncharacterized protein</fullName>
    </submittedName>
</protein>
<proteinExistence type="predicted"/>
<evidence type="ECO:0000313" key="2">
    <source>
        <dbReference type="EMBL" id="MEC1177544.1"/>
    </source>
</evidence>
<comment type="caution">
    <text evidence="2">The sequence shown here is derived from an EMBL/GenBank/DDBJ whole genome shotgun (WGS) entry which is preliminary data.</text>
</comment>
<dbReference type="Proteomes" id="UP001344888">
    <property type="component" value="Unassembled WGS sequence"/>
</dbReference>
<sequence>MKKIILRTLCAIHIFLSIGLFFIGRQYAFIPTSTSVWLPSLLLAIFLFILLLFKPVKSPKALMVIYPLCMLMIGAIVYYDLPEFTYVEAVQKIEQEIGETVRLEIGDELKGHHRAYFIYTEQGQYTLDMNTGEYAKRFLQ</sequence>
<dbReference type="EMBL" id="JARSFG010000004">
    <property type="protein sequence ID" value="MEC1177544.1"/>
    <property type="molecule type" value="Genomic_DNA"/>
</dbReference>
<gene>
    <name evidence="2" type="ORF">P9B03_03525</name>
</gene>
<evidence type="ECO:0000256" key="1">
    <source>
        <dbReference type="SAM" id="Phobius"/>
    </source>
</evidence>
<keyword evidence="1" id="KW-1133">Transmembrane helix</keyword>
<dbReference type="RefSeq" id="WP_326121940.1">
    <property type="nucleotide sequence ID" value="NZ_JARSFG010000004.1"/>
</dbReference>
<keyword evidence="3" id="KW-1185">Reference proteome</keyword>